<evidence type="ECO:0000313" key="2">
    <source>
        <dbReference type="Proteomes" id="UP000721861"/>
    </source>
</evidence>
<keyword evidence="2" id="KW-1185">Reference proteome</keyword>
<dbReference type="InterPro" id="IPR046228">
    <property type="entry name" value="DUF6261"/>
</dbReference>
<reference evidence="1 2" key="1">
    <citation type="journal article" date="2014" name="Int. J. Syst. Evol. Microbiol.">
        <title>Carboxylicivirga gen. nov. in the family Marinilabiliaceae with two novel species, Carboxylicivirga mesophila sp. nov. and Carboxylicivirga taeanensis sp. nov., and reclassification of Cytophaga fermentans as Saccharicrinis fermentans gen. nov., comb. nov.</title>
        <authorList>
            <person name="Yang S.H."/>
            <person name="Seo H.S."/>
            <person name="Woo J.H."/>
            <person name="Oh H.M."/>
            <person name="Jang H."/>
            <person name="Lee J.H."/>
            <person name="Kim S.J."/>
            <person name="Kwon K.K."/>
        </authorList>
    </citation>
    <scope>NUCLEOTIDE SEQUENCE [LARGE SCALE GENOMIC DNA]</scope>
    <source>
        <strain evidence="1 2">JCM 18290</strain>
    </source>
</reference>
<evidence type="ECO:0000313" key="1">
    <source>
        <dbReference type="EMBL" id="MBS2211643.1"/>
    </source>
</evidence>
<dbReference type="Pfam" id="PF19775">
    <property type="entry name" value="DUF6261"/>
    <property type="match status" value="1"/>
</dbReference>
<protein>
    <recommendedName>
        <fullName evidence="3">Hemagglutinin</fullName>
    </recommendedName>
</protein>
<sequence length="240" mass="27332">MIKPILNNYLNSSEFYTLVKNIVTATNDSGIDEALKTALTSRINQNFDIFDQALNRQKVNPLTKEMEAIDLERDELFMGLRTSAEALTYHWDTSTKEAAYALVEIIRRNGWSMHRSGYAEQSAAFNTLLSEIKKEPAATHLATTNLGEWIARIDQCQQEFETVSTNREELNAKDKPLLTITRKQLYEDLLASLRYLESMAMFSPNSEITPLINTINEIISSVTSNARARKTRRDSEKVSE</sequence>
<gene>
    <name evidence="1" type="ORF">KEM09_09530</name>
</gene>
<name>A0ABS5KAW0_9BACT</name>
<comment type="caution">
    <text evidence="1">The sequence shown here is derived from an EMBL/GenBank/DDBJ whole genome shotgun (WGS) entry which is preliminary data.</text>
</comment>
<dbReference type="RefSeq" id="WP_212227875.1">
    <property type="nucleotide sequence ID" value="NZ_JAGUCN010000009.1"/>
</dbReference>
<evidence type="ECO:0008006" key="3">
    <source>
        <dbReference type="Google" id="ProtNLM"/>
    </source>
</evidence>
<dbReference type="EMBL" id="JAGUCN010000009">
    <property type="protein sequence ID" value="MBS2211643.1"/>
    <property type="molecule type" value="Genomic_DNA"/>
</dbReference>
<proteinExistence type="predicted"/>
<dbReference type="Proteomes" id="UP000721861">
    <property type="component" value="Unassembled WGS sequence"/>
</dbReference>
<accession>A0ABS5KAW0</accession>
<organism evidence="1 2">
    <name type="scientific">Carboxylicivirga mesophila</name>
    <dbReference type="NCBI Taxonomy" id="1166478"/>
    <lineage>
        <taxon>Bacteria</taxon>
        <taxon>Pseudomonadati</taxon>
        <taxon>Bacteroidota</taxon>
        <taxon>Bacteroidia</taxon>
        <taxon>Marinilabiliales</taxon>
        <taxon>Marinilabiliaceae</taxon>
        <taxon>Carboxylicivirga</taxon>
    </lineage>
</organism>